<comment type="caution">
    <text evidence="3">The sequence shown here is derived from an EMBL/GenBank/DDBJ whole genome shotgun (WGS) entry which is preliminary data.</text>
</comment>
<feature type="domain" description="PorZ N-terminal beta-propeller" evidence="2">
    <location>
        <begin position="46"/>
        <end position="196"/>
    </location>
</feature>
<dbReference type="SUPFAM" id="SSF50998">
    <property type="entry name" value="Quinoprotein alcohol dehydrogenase-like"/>
    <property type="match status" value="1"/>
</dbReference>
<feature type="signal peptide" evidence="1">
    <location>
        <begin position="1"/>
        <end position="20"/>
    </location>
</feature>
<dbReference type="AlphaFoldDB" id="W2C3N8"/>
<dbReference type="Proteomes" id="UP000018837">
    <property type="component" value="Unassembled WGS sequence"/>
</dbReference>
<dbReference type="EMBL" id="AYUF01000436">
    <property type="protein sequence ID" value="ETK01780.1"/>
    <property type="molecule type" value="Genomic_DNA"/>
</dbReference>
<dbReference type="InterPro" id="IPR048954">
    <property type="entry name" value="PorZ_N"/>
</dbReference>
<dbReference type="Pfam" id="PF07494">
    <property type="entry name" value="Reg_prop"/>
    <property type="match status" value="1"/>
</dbReference>
<proteinExistence type="predicted"/>
<feature type="chain" id="PRO_5004813211" description="PorZ N-terminal beta-propeller domain-containing protein" evidence="1">
    <location>
        <begin position="21"/>
        <end position="772"/>
    </location>
</feature>
<evidence type="ECO:0000313" key="4">
    <source>
        <dbReference type="Proteomes" id="UP000018837"/>
    </source>
</evidence>
<organism evidence="3 4">
    <name type="scientific">Tannerella sp. oral taxon BU063 isolate Cell 2</name>
    <dbReference type="NCBI Taxonomy" id="1411148"/>
    <lineage>
        <taxon>Bacteria</taxon>
        <taxon>Pseudomonadati</taxon>
        <taxon>Bacteroidota</taxon>
        <taxon>Bacteroidia</taxon>
        <taxon>Bacteroidales</taxon>
        <taxon>Tannerellaceae</taxon>
        <taxon>Tannerella</taxon>
    </lineage>
</organism>
<reference evidence="3 4" key="1">
    <citation type="submission" date="2013-11" db="EMBL/GenBank/DDBJ databases">
        <title>Single cell genomics of uncultured Tannerella BU063 (oral taxon 286).</title>
        <authorList>
            <person name="Beall C.J."/>
            <person name="Campbell A.G."/>
            <person name="Griffen A.L."/>
            <person name="Podar M."/>
            <person name="Leys E.J."/>
        </authorList>
    </citation>
    <scope>NUCLEOTIDE SEQUENCE [LARGE SCALE GENOMIC DNA]</scope>
    <source>
        <strain evidence="3">Cell 2</strain>
    </source>
</reference>
<evidence type="ECO:0000313" key="3">
    <source>
        <dbReference type="EMBL" id="ETK01780.1"/>
    </source>
</evidence>
<dbReference type="InterPro" id="IPR011047">
    <property type="entry name" value="Quinoprotein_ADH-like_sf"/>
</dbReference>
<sequence>MKKIQLLIYGLLLSLLTAHAADNTTRWHTYLAMYNTIAVAEAENNVYAVADGTLYSYGKSDDNIRVYSRQTGLSDSDVRLIRYNASTRTLVIAYANGNIDLMTSDGIYNLPFLKNTTNIQDKTLNAIDLSGDRAYLSANFGILVIDLKKREVAETYRLDRRTTAAALLGGSIYAATDSGLLSAPTTANLMDVGNWKRVSLNSLDFDDQKIVGLGAFRDRLCFVASGGGLFYRDTDGSIKTLRKQTNLRGLTVVGNRLVAYASEAMYIFASLEGTGEAVSAGTVNGVTALTEDGRFWVASGRNGLVGLRRRAEGQYEKAISGLKIEGPKRNEDDFMIVDRGRLWVVGGSYTNTARGNRRGTLMSCVDKKWTNFDEETVTRAAGFGVQDYVGVAVDPDDPTHCFVSTFGEGVIEVKDNTFVRLYNHTNTPLRSALPNAKDAQRYVRAIGIGFDKNKNLWMTNCSAQNGIVVRTPDGTWKSLYFQGVSNKTFVGRILFTSRGQKWVNVPRDGGLLVFDDNGTPTDGSDDKSHFFSSFSNASGTSLDVSEYYCLAEDRKGDIWVGTNHGPIVCSSAINALRDPARCYWNGIIRNDEDGRPRYFLDSEQINAIAVDGGNRKWIGTAGSGVYLVNADGTETLEHFTTTNSPLLSDNIRCLAIDNASGEVFIGTDKGLVSYRGDATEAPKTYSDVYAYPNPVRPDYDGSVTITGLIADSNVKITDLNGNLIRQGRSAGGQFTWDCRGANGQPVSSGVYLVLASTPDGSEGVVTKIAVVR</sequence>
<protein>
    <recommendedName>
        <fullName evidence="2">PorZ N-terminal beta-propeller domain-containing protein</fullName>
    </recommendedName>
</protein>
<dbReference type="SUPFAM" id="SSF63829">
    <property type="entry name" value="Calcium-dependent phosphotriesterase"/>
    <property type="match status" value="2"/>
</dbReference>
<accession>W2C3N8</accession>
<evidence type="ECO:0000259" key="2">
    <source>
        <dbReference type="Pfam" id="PF21544"/>
    </source>
</evidence>
<dbReference type="PATRIC" id="fig|1411148.3.peg.1246"/>
<name>W2C3N8_9BACT</name>
<evidence type="ECO:0000256" key="1">
    <source>
        <dbReference type="SAM" id="SignalP"/>
    </source>
</evidence>
<keyword evidence="1" id="KW-0732">Signal</keyword>
<gene>
    <name evidence="3" type="ORF">N425_07960</name>
</gene>
<dbReference type="InterPro" id="IPR011110">
    <property type="entry name" value="Reg_prop"/>
</dbReference>
<dbReference type="Gene3D" id="2.130.10.10">
    <property type="entry name" value="YVTN repeat-like/Quinoprotein amine dehydrogenase"/>
    <property type="match status" value="2"/>
</dbReference>
<dbReference type="Pfam" id="PF21544">
    <property type="entry name" value="PorZ_N_b_propeller"/>
    <property type="match status" value="1"/>
</dbReference>
<dbReference type="InterPro" id="IPR015943">
    <property type="entry name" value="WD40/YVTN_repeat-like_dom_sf"/>
</dbReference>